<dbReference type="InterPro" id="IPR051906">
    <property type="entry name" value="TolC-like"/>
</dbReference>
<feature type="coiled-coil region" evidence="8">
    <location>
        <begin position="346"/>
        <end position="405"/>
    </location>
</feature>
<evidence type="ECO:0000313" key="9">
    <source>
        <dbReference type="EMBL" id="GAA4803082.1"/>
    </source>
</evidence>
<dbReference type="SUPFAM" id="SSF56954">
    <property type="entry name" value="Outer membrane efflux proteins (OEP)"/>
    <property type="match status" value="1"/>
</dbReference>
<evidence type="ECO:0000256" key="3">
    <source>
        <dbReference type="ARBA" id="ARBA00022448"/>
    </source>
</evidence>
<name>A0ABP9C3K7_9SPHI</name>
<keyword evidence="4" id="KW-1134">Transmembrane beta strand</keyword>
<organism evidence="9 10">
    <name type="scientific">Olivibacter ginsenosidimutans</name>
    <dbReference type="NCBI Taxonomy" id="1176537"/>
    <lineage>
        <taxon>Bacteria</taxon>
        <taxon>Pseudomonadati</taxon>
        <taxon>Bacteroidota</taxon>
        <taxon>Sphingobacteriia</taxon>
        <taxon>Sphingobacteriales</taxon>
        <taxon>Sphingobacteriaceae</taxon>
        <taxon>Olivibacter</taxon>
    </lineage>
</organism>
<reference evidence="10" key="1">
    <citation type="journal article" date="2019" name="Int. J. Syst. Evol. Microbiol.">
        <title>The Global Catalogue of Microorganisms (GCM) 10K type strain sequencing project: providing services to taxonomists for standard genome sequencing and annotation.</title>
        <authorList>
            <consortium name="The Broad Institute Genomics Platform"/>
            <consortium name="The Broad Institute Genome Sequencing Center for Infectious Disease"/>
            <person name="Wu L."/>
            <person name="Ma J."/>
        </authorList>
    </citation>
    <scope>NUCLEOTIDE SEQUENCE [LARGE SCALE GENOMIC DNA]</scope>
    <source>
        <strain evidence="10">JCM 18200</strain>
    </source>
</reference>
<dbReference type="PANTHER" id="PTHR30026">
    <property type="entry name" value="OUTER MEMBRANE PROTEIN TOLC"/>
    <property type="match status" value="1"/>
</dbReference>
<protein>
    <submittedName>
        <fullName evidence="9">TolC family protein</fullName>
    </submittedName>
</protein>
<keyword evidence="10" id="KW-1185">Reference proteome</keyword>
<dbReference type="Proteomes" id="UP001501411">
    <property type="component" value="Unassembled WGS sequence"/>
</dbReference>
<dbReference type="InterPro" id="IPR003423">
    <property type="entry name" value="OMP_efflux"/>
</dbReference>
<dbReference type="Pfam" id="PF02321">
    <property type="entry name" value="OEP"/>
    <property type="match status" value="2"/>
</dbReference>
<accession>A0ABP9C3K7</accession>
<evidence type="ECO:0000256" key="5">
    <source>
        <dbReference type="ARBA" id="ARBA00022692"/>
    </source>
</evidence>
<comment type="similarity">
    <text evidence="2">Belongs to the outer membrane factor (OMF) (TC 1.B.17) family.</text>
</comment>
<sequence length="451" mass="50569">MYLFGTTTYYMDTLKKFFLTFIYIIPLFVHGQDSTKTHYTLEECIALALKNNADAQKSASSTSLAKVDLNQAKARLLPTIDGYLSHGINTGLVTDPITNTNISQNISSGSQQLSASLTLFNGLNRLRTIRQQAYAYEAYQNDEQRVKDNLTMDVILAYLQVITARDILEQTKQQRDVTQKQVERLTTLNNDGAADPGEFYDMQGQYSGDQLAVLTAANTLKSNIVILTQLLNIPYADELSFEAIDQIPSASTDMMDSETLYQHAATSLGILKAAELSKKSAIYGLKATRSLYFPTLSLGAGLDSRYSNSTTGRGTYWDQVQDNLGKGASLTLSIPILGGLQRRMDVARAKIYLHNAEIDLENAKNNLQQQSAQVLFNLQTAKEKYQEQQKQVEAYKESFRIAEVQFEAGAINSVEYLQQKNKYDQANIGLTVTQYEWQLRQRIANYYNGDR</sequence>
<dbReference type="Gene3D" id="1.20.1600.10">
    <property type="entry name" value="Outer membrane efflux proteins (OEP)"/>
    <property type="match status" value="1"/>
</dbReference>
<evidence type="ECO:0000256" key="8">
    <source>
        <dbReference type="SAM" id="Coils"/>
    </source>
</evidence>
<evidence type="ECO:0000256" key="4">
    <source>
        <dbReference type="ARBA" id="ARBA00022452"/>
    </source>
</evidence>
<keyword evidence="5" id="KW-0812">Transmembrane</keyword>
<keyword evidence="3" id="KW-0813">Transport</keyword>
<evidence type="ECO:0000313" key="10">
    <source>
        <dbReference type="Proteomes" id="UP001501411"/>
    </source>
</evidence>
<keyword evidence="7" id="KW-0998">Cell outer membrane</keyword>
<dbReference type="EMBL" id="BAABIQ010000043">
    <property type="protein sequence ID" value="GAA4803082.1"/>
    <property type="molecule type" value="Genomic_DNA"/>
</dbReference>
<comment type="caution">
    <text evidence="9">The sequence shown here is derived from an EMBL/GenBank/DDBJ whole genome shotgun (WGS) entry which is preliminary data.</text>
</comment>
<evidence type="ECO:0000256" key="6">
    <source>
        <dbReference type="ARBA" id="ARBA00023136"/>
    </source>
</evidence>
<dbReference type="PANTHER" id="PTHR30026:SF20">
    <property type="entry name" value="OUTER MEMBRANE PROTEIN TOLC"/>
    <property type="match status" value="1"/>
</dbReference>
<comment type="subcellular location">
    <subcellularLocation>
        <location evidence="1">Cell outer membrane</location>
    </subcellularLocation>
</comment>
<gene>
    <name evidence="9" type="ORF">GCM10023231_35060</name>
</gene>
<keyword evidence="8" id="KW-0175">Coiled coil</keyword>
<evidence type="ECO:0000256" key="1">
    <source>
        <dbReference type="ARBA" id="ARBA00004442"/>
    </source>
</evidence>
<evidence type="ECO:0000256" key="2">
    <source>
        <dbReference type="ARBA" id="ARBA00007613"/>
    </source>
</evidence>
<proteinExistence type="inferred from homology"/>
<keyword evidence="6" id="KW-0472">Membrane</keyword>
<evidence type="ECO:0000256" key="7">
    <source>
        <dbReference type="ARBA" id="ARBA00023237"/>
    </source>
</evidence>